<evidence type="ECO:0000313" key="3">
    <source>
        <dbReference type="Proteomes" id="UP001432995"/>
    </source>
</evidence>
<protein>
    <submittedName>
        <fullName evidence="2">Class I SAM-dependent methyltransferase</fullName>
        <ecNumber evidence="2">2.1.-.-</ecNumber>
    </submittedName>
</protein>
<dbReference type="RefSeq" id="WP_007559139.1">
    <property type="nucleotide sequence ID" value="NZ_JBELQD010000030.1"/>
</dbReference>
<evidence type="ECO:0000313" key="2">
    <source>
        <dbReference type="EMBL" id="MER2290812.1"/>
    </source>
</evidence>
<dbReference type="GO" id="GO:0008168">
    <property type="term" value="F:methyltransferase activity"/>
    <property type="evidence" value="ECO:0007669"/>
    <property type="project" value="UniProtKB-KW"/>
</dbReference>
<dbReference type="SUPFAM" id="SSF53335">
    <property type="entry name" value="S-adenosyl-L-methionine-dependent methyltransferases"/>
    <property type="match status" value="1"/>
</dbReference>
<dbReference type="PANTHER" id="PTHR43591:SF110">
    <property type="entry name" value="RHODANESE DOMAIN-CONTAINING PROTEIN"/>
    <property type="match status" value="1"/>
</dbReference>
<proteinExistence type="predicted"/>
<keyword evidence="2" id="KW-0489">Methyltransferase</keyword>
<dbReference type="Gene3D" id="3.40.50.150">
    <property type="entry name" value="Vaccinia Virus protein VP39"/>
    <property type="match status" value="1"/>
</dbReference>
<keyword evidence="3" id="KW-1185">Reference proteome</keyword>
<accession>A0ABV1R805</accession>
<gene>
    <name evidence="2" type="ORF">ABS770_21370</name>
</gene>
<comment type="caution">
    <text evidence="2">The sequence shown here is derived from an EMBL/GenBank/DDBJ whole genome shotgun (WGS) entry which is preliminary data.</text>
</comment>
<dbReference type="InterPro" id="IPR013216">
    <property type="entry name" value="Methyltransf_11"/>
</dbReference>
<organism evidence="2 3">
    <name type="scientific">Methylobacterium brachiatum</name>
    <dbReference type="NCBI Taxonomy" id="269660"/>
    <lineage>
        <taxon>Bacteria</taxon>
        <taxon>Pseudomonadati</taxon>
        <taxon>Pseudomonadota</taxon>
        <taxon>Alphaproteobacteria</taxon>
        <taxon>Hyphomicrobiales</taxon>
        <taxon>Methylobacteriaceae</taxon>
        <taxon>Methylobacterium</taxon>
    </lineage>
</organism>
<dbReference type="EC" id="2.1.-.-" evidence="2"/>
<evidence type="ECO:0000259" key="1">
    <source>
        <dbReference type="Pfam" id="PF08241"/>
    </source>
</evidence>
<name>A0ABV1R805_9HYPH</name>
<dbReference type="Gene3D" id="1.10.8.900">
    <property type="match status" value="1"/>
</dbReference>
<keyword evidence="2" id="KW-0808">Transferase</keyword>
<dbReference type="CDD" id="cd02440">
    <property type="entry name" value="AdoMet_MTases"/>
    <property type="match status" value="1"/>
</dbReference>
<sequence>MPTRFGLASSFSTVAPHYDATRHIPAASLHACYDRLIAAGLFPGHGRICDAGCGTGQISLPLAERGYMVAGYDIAAEMVRLAQAKCRSGWQASYAVADVRALPEADAAFDAIVVSKLFMHIADWELACRELIRVARPGAPLVHIRDRDAYGQAVRRHFTNRIRAAGIDTLFLGPDPGSSAELVAFMAAQGWTRIPVAMSDIAWRFETSAGDTLRGLRERIFAEFWYVPEAVYAQALADTEAWAEAEPGGLDRTEIMTPHLAVEVFRPEG</sequence>
<dbReference type="InterPro" id="IPR029063">
    <property type="entry name" value="SAM-dependent_MTases_sf"/>
</dbReference>
<dbReference type="Pfam" id="PF08241">
    <property type="entry name" value="Methyltransf_11"/>
    <property type="match status" value="1"/>
</dbReference>
<reference evidence="2" key="1">
    <citation type="submission" date="2024-06" db="EMBL/GenBank/DDBJ databases">
        <authorList>
            <person name="Campbell A.G."/>
        </authorList>
    </citation>
    <scope>NUCLEOTIDE SEQUENCE</scope>
    <source>
        <strain evidence="2">EM17</strain>
    </source>
</reference>
<dbReference type="PANTHER" id="PTHR43591">
    <property type="entry name" value="METHYLTRANSFERASE"/>
    <property type="match status" value="1"/>
</dbReference>
<feature type="domain" description="Methyltransferase type 11" evidence="1">
    <location>
        <begin position="50"/>
        <end position="141"/>
    </location>
</feature>
<dbReference type="EMBL" id="JBELQD010000030">
    <property type="protein sequence ID" value="MER2290812.1"/>
    <property type="molecule type" value="Genomic_DNA"/>
</dbReference>
<dbReference type="GO" id="GO:0032259">
    <property type="term" value="P:methylation"/>
    <property type="evidence" value="ECO:0007669"/>
    <property type="project" value="UniProtKB-KW"/>
</dbReference>
<dbReference type="Proteomes" id="UP001432995">
    <property type="component" value="Unassembled WGS sequence"/>
</dbReference>